<dbReference type="SUPFAM" id="SSF54909">
    <property type="entry name" value="Dimeric alpha+beta barrel"/>
    <property type="match status" value="1"/>
</dbReference>
<evidence type="ECO:0000313" key="6">
    <source>
        <dbReference type="Proteomes" id="UP000231644"/>
    </source>
</evidence>
<dbReference type="GO" id="GO:0005829">
    <property type="term" value="C:cytosol"/>
    <property type="evidence" value="ECO:0007669"/>
    <property type="project" value="TreeGrafter"/>
</dbReference>
<feature type="domain" description="HTH asnC-type" evidence="4">
    <location>
        <begin position="3"/>
        <end position="64"/>
    </location>
</feature>
<accession>A0A1I1MTH6</accession>
<dbReference type="Pfam" id="PF01037">
    <property type="entry name" value="AsnC_trans_reg"/>
    <property type="match status" value="1"/>
</dbReference>
<keyword evidence="6" id="KW-1185">Reference proteome</keyword>
<dbReference type="Gene3D" id="3.30.70.920">
    <property type="match status" value="1"/>
</dbReference>
<evidence type="ECO:0000256" key="1">
    <source>
        <dbReference type="ARBA" id="ARBA00023015"/>
    </source>
</evidence>
<protein>
    <submittedName>
        <fullName evidence="5">Transcriptional regulator, AsnC family</fullName>
    </submittedName>
</protein>
<proteinExistence type="predicted"/>
<dbReference type="InterPro" id="IPR036388">
    <property type="entry name" value="WH-like_DNA-bd_sf"/>
</dbReference>
<dbReference type="InterPro" id="IPR011008">
    <property type="entry name" value="Dimeric_a/b-barrel"/>
</dbReference>
<dbReference type="SMART" id="SM00344">
    <property type="entry name" value="HTH_ASNC"/>
    <property type="match status" value="1"/>
</dbReference>
<dbReference type="OrthoDB" id="9809462at2"/>
<dbReference type="EMBL" id="FOLX01000001">
    <property type="protein sequence ID" value="SFC84880.1"/>
    <property type="molecule type" value="Genomic_DNA"/>
</dbReference>
<dbReference type="Gene3D" id="1.10.10.10">
    <property type="entry name" value="Winged helix-like DNA-binding domain superfamily/Winged helix DNA-binding domain"/>
    <property type="match status" value="1"/>
</dbReference>
<dbReference type="InterPro" id="IPR000485">
    <property type="entry name" value="AsnC-type_HTH_dom"/>
</dbReference>
<keyword evidence="3" id="KW-0804">Transcription</keyword>
<evidence type="ECO:0000256" key="2">
    <source>
        <dbReference type="ARBA" id="ARBA00023125"/>
    </source>
</evidence>
<reference evidence="5 6" key="1">
    <citation type="submission" date="2016-10" db="EMBL/GenBank/DDBJ databases">
        <authorList>
            <person name="de Groot N.N."/>
        </authorList>
    </citation>
    <scope>NUCLEOTIDE SEQUENCE [LARGE SCALE GENOMIC DNA]</scope>
    <source>
        <strain evidence="5 6">DSM 29619</strain>
    </source>
</reference>
<dbReference type="PANTHER" id="PTHR30154">
    <property type="entry name" value="LEUCINE-RESPONSIVE REGULATORY PROTEIN"/>
    <property type="match status" value="1"/>
</dbReference>
<dbReference type="Pfam" id="PF13404">
    <property type="entry name" value="HTH_AsnC-type"/>
    <property type="match status" value="1"/>
</dbReference>
<dbReference type="RefSeq" id="WP_093448478.1">
    <property type="nucleotide sequence ID" value="NZ_CAXQIN010000209.1"/>
</dbReference>
<evidence type="ECO:0000256" key="3">
    <source>
        <dbReference type="ARBA" id="ARBA00023163"/>
    </source>
</evidence>
<name>A0A1I1MTH6_9RHOB</name>
<evidence type="ECO:0000259" key="4">
    <source>
        <dbReference type="PROSITE" id="PS50956"/>
    </source>
</evidence>
<dbReference type="STRING" id="517719.SAMN05421762_2426"/>
<dbReference type="GO" id="GO:0043200">
    <property type="term" value="P:response to amino acid"/>
    <property type="evidence" value="ECO:0007669"/>
    <property type="project" value="TreeGrafter"/>
</dbReference>
<dbReference type="PROSITE" id="PS50956">
    <property type="entry name" value="HTH_ASNC_2"/>
    <property type="match status" value="1"/>
</dbReference>
<organism evidence="5 6">
    <name type="scientific">Pseudooceanicola nitratireducens</name>
    <dbReference type="NCBI Taxonomy" id="517719"/>
    <lineage>
        <taxon>Bacteria</taxon>
        <taxon>Pseudomonadati</taxon>
        <taxon>Pseudomonadota</taxon>
        <taxon>Alphaproteobacteria</taxon>
        <taxon>Rhodobacterales</taxon>
        <taxon>Paracoccaceae</taxon>
        <taxon>Pseudooceanicola</taxon>
    </lineage>
</organism>
<keyword evidence="2" id="KW-0238">DNA-binding</keyword>
<dbReference type="InterPro" id="IPR019888">
    <property type="entry name" value="Tscrpt_reg_AsnC-like"/>
</dbReference>
<dbReference type="PRINTS" id="PR00033">
    <property type="entry name" value="HTHASNC"/>
</dbReference>
<keyword evidence="1" id="KW-0805">Transcription regulation</keyword>
<dbReference type="InterPro" id="IPR036390">
    <property type="entry name" value="WH_DNA-bd_sf"/>
</dbReference>
<dbReference type="PANTHER" id="PTHR30154:SF53">
    <property type="entry name" value="HTH-TYPE TRANSCRIPTIONAL REGULATOR LRPC"/>
    <property type="match status" value="1"/>
</dbReference>
<evidence type="ECO:0000313" key="5">
    <source>
        <dbReference type="EMBL" id="SFC84880.1"/>
    </source>
</evidence>
<gene>
    <name evidence="5" type="ORF">SAMN05421762_2426</name>
</gene>
<dbReference type="SUPFAM" id="SSF46785">
    <property type="entry name" value="Winged helix' DNA-binding domain"/>
    <property type="match status" value="1"/>
</dbReference>
<dbReference type="Proteomes" id="UP000231644">
    <property type="component" value="Unassembled WGS sequence"/>
</dbReference>
<dbReference type="GO" id="GO:0043565">
    <property type="term" value="F:sequence-specific DNA binding"/>
    <property type="evidence" value="ECO:0007669"/>
    <property type="project" value="InterPro"/>
</dbReference>
<dbReference type="InterPro" id="IPR019887">
    <property type="entry name" value="Tscrpt_reg_AsnC/Lrp_C"/>
</dbReference>
<sequence length="144" mass="15846">MQIDDTDRALLTALSDDARRSVADLARDLGLARSTVQTRIDRLERSGAIAGYTLRLGQAVRAAVRATVLMTVEPRSEPEVLKRLTALREVDSVITTSGRYDLMAQLSAPTTERINDALDQIVMARGVKSTESLIHLSVKLDRSR</sequence>
<dbReference type="AlphaFoldDB" id="A0A1I1MTH6"/>